<keyword evidence="4" id="KW-1185">Reference proteome</keyword>
<accession>A0A401IXA8</accession>
<dbReference type="AlphaFoldDB" id="A0A401IXA8"/>
<sequence>MRAAFLSLSCLLLSAPAGAQVQAEALTATVQSVDPVRLAKAKPIASVILPDGTIEKMMGPMMQKMMGPMMDGMTKMPIREFLRMGGLDPKQVDNLGEGTVEEMMAIIDPNFRKRMDVVVNTMMPAMGRFMGRYEPDMREGMAEAFAYRYTAAELDQIAAFLKTPIGAKFGAGFMELAADPHYIGRMQKVMPEMMQAMPEIMKSSAAELEKLPKPRTYNELTKAERDRLTALLGKDAKKAN</sequence>
<evidence type="ECO:0000256" key="1">
    <source>
        <dbReference type="SAM" id="SignalP"/>
    </source>
</evidence>
<evidence type="ECO:0000259" key="2">
    <source>
        <dbReference type="Pfam" id="PF09832"/>
    </source>
</evidence>
<protein>
    <recommendedName>
        <fullName evidence="2">DUF2059 domain-containing protein</fullName>
    </recommendedName>
</protein>
<dbReference type="Pfam" id="PF09832">
    <property type="entry name" value="DUF2059"/>
    <property type="match status" value="1"/>
</dbReference>
<feature type="signal peptide" evidence="1">
    <location>
        <begin position="1"/>
        <end position="19"/>
    </location>
</feature>
<feature type="domain" description="DUF2059" evidence="2">
    <location>
        <begin position="136"/>
        <end position="169"/>
    </location>
</feature>
<keyword evidence="1" id="KW-0732">Signal</keyword>
<reference evidence="3 4" key="1">
    <citation type="submission" date="2014-12" db="EMBL/GenBank/DDBJ databases">
        <title>Whole genome sequencing of Sphingobium xenophagum OW59.</title>
        <authorList>
            <person name="Ohta Y."/>
            <person name="Nishi S."/>
            <person name="Hatada Y."/>
        </authorList>
    </citation>
    <scope>NUCLEOTIDE SEQUENCE [LARGE SCALE GENOMIC DNA]</scope>
    <source>
        <strain evidence="3 4">OW59</strain>
    </source>
</reference>
<feature type="chain" id="PRO_5019364778" description="DUF2059 domain-containing protein" evidence="1">
    <location>
        <begin position="20"/>
        <end position="240"/>
    </location>
</feature>
<evidence type="ECO:0000313" key="4">
    <source>
        <dbReference type="Proteomes" id="UP000290975"/>
    </source>
</evidence>
<evidence type="ECO:0000313" key="3">
    <source>
        <dbReference type="EMBL" id="GBH29030.1"/>
    </source>
</evidence>
<comment type="caution">
    <text evidence="3">The sequence shown here is derived from an EMBL/GenBank/DDBJ whole genome shotgun (WGS) entry which is preliminary data.</text>
</comment>
<organism evidence="3 4">
    <name type="scientific">Sphingobium xenophagum</name>
    <dbReference type="NCBI Taxonomy" id="121428"/>
    <lineage>
        <taxon>Bacteria</taxon>
        <taxon>Pseudomonadati</taxon>
        <taxon>Pseudomonadota</taxon>
        <taxon>Alphaproteobacteria</taxon>
        <taxon>Sphingomonadales</taxon>
        <taxon>Sphingomonadaceae</taxon>
        <taxon>Sphingobium</taxon>
    </lineage>
</organism>
<proteinExistence type="predicted"/>
<name>A0A401IXA8_SPHXE</name>
<dbReference type="EMBL" id="BBQY01000001">
    <property type="protein sequence ID" value="GBH29030.1"/>
    <property type="molecule type" value="Genomic_DNA"/>
</dbReference>
<dbReference type="RefSeq" id="WP_130752272.1">
    <property type="nucleotide sequence ID" value="NZ_BBQY01000001.1"/>
</dbReference>
<dbReference type="Proteomes" id="UP000290975">
    <property type="component" value="Unassembled WGS sequence"/>
</dbReference>
<dbReference type="InterPro" id="IPR018637">
    <property type="entry name" value="DUF2059"/>
</dbReference>
<gene>
    <name evidence="3" type="ORF">MBESOW_P0283</name>
</gene>